<name>A0ABS8Z8N9_9PSEU</name>
<evidence type="ECO:0000313" key="7">
    <source>
        <dbReference type="EMBL" id="MCE7002217.1"/>
    </source>
</evidence>
<feature type="signal peptide" evidence="6">
    <location>
        <begin position="1"/>
        <end position="28"/>
    </location>
</feature>
<keyword evidence="3" id="KW-0378">Hydrolase</keyword>
<keyword evidence="2" id="KW-0645">Protease</keyword>
<gene>
    <name evidence="7" type="ORF">LWC34_05155</name>
</gene>
<evidence type="ECO:0000256" key="6">
    <source>
        <dbReference type="SAM" id="SignalP"/>
    </source>
</evidence>
<keyword evidence="4" id="KW-0720">Serine protease</keyword>
<accession>A0ABS8Z8N9</accession>
<sequence length="415" mass="42547">MRKILINCPARRAVVVSAVLLAIGTSIAPAGATPADDAGKRSLAPASVQPAAPVPAGFETWAETFAMQDRLNAAAEKIVATRGDGYAGIIAAPTNRELIVYWKGEVSQTLREFAGGLGVPVRFRPATFTERELLAETSRLATDPEVRSVGPEVDGSGLTITVTGAGLAAIRSGAGTVGTAKVPLRVQRESAPEPLFNRQNDIAPYFGGARYTTPVGGCSTGFAILWGGSSRMLSAGHCGNNGQTAIDGGGNPAVDTMGVIINDNNARDNLMINTRSGGAIFTRGPRSGSSVNVIGATADFVGNLVCTGGARTGEHCNIAVTHVNQVAIGSFPLTRGELVAGCAAARGDSGGPVYHYSGAGVTGRGTISAGVLDTADCSPHAPKEHSSRIVWWAPLLRPVGGSPMGSLQFYGATIR</sequence>
<dbReference type="PRINTS" id="PR00861">
    <property type="entry name" value="ALYTICPTASE"/>
</dbReference>
<evidence type="ECO:0000256" key="5">
    <source>
        <dbReference type="ARBA" id="ARBA00023157"/>
    </source>
</evidence>
<keyword evidence="6" id="KW-0732">Signal</keyword>
<dbReference type="Gene3D" id="2.40.10.10">
    <property type="entry name" value="Trypsin-like serine proteases"/>
    <property type="match status" value="2"/>
</dbReference>
<evidence type="ECO:0000256" key="1">
    <source>
        <dbReference type="ARBA" id="ARBA00007664"/>
    </source>
</evidence>
<proteinExistence type="inferred from homology"/>
<comment type="similarity">
    <text evidence="1">Belongs to the peptidase S1 family.</text>
</comment>
<evidence type="ECO:0000256" key="3">
    <source>
        <dbReference type="ARBA" id="ARBA00022801"/>
    </source>
</evidence>
<evidence type="ECO:0000256" key="4">
    <source>
        <dbReference type="ARBA" id="ARBA00022825"/>
    </source>
</evidence>
<dbReference type="InterPro" id="IPR009003">
    <property type="entry name" value="Peptidase_S1_PA"/>
</dbReference>
<evidence type="ECO:0000313" key="8">
    <source>
        <dbReference type="Proteomes" id="UP001521150"/>
    </source>
</evidence>
<dbReference type="EMBL" id="JAJVCN010000001">
    <property type="protein sequence ID" value="MCE7002217.1"/>
    <property type="molecule type" value="Genomic_DNA"/>
</dbReference>
<protein>
    <submittedName>
        <fullName evidence="7">S1 family peptidase</fullName>
    </submittedName>
</protein>
<keyword evidence="5" id="KW-1015">Disulfide bond</keyword>
<dbReference type="InterPro" id="IPR001316">
    <property type="entry name" value="Pept_S1A_streptogrisin"/>
</dbReference>
<evidence type="ECO:0000256" key="2">
    <source>
        <dbReference type="ARBA" id="ARBA00022670"/>
    </source>
</evidence>
<dbReference type="SUPFAM" id="SSF50494">
    <property type="entry name" value="Trypsin-like serine proteases"/>
    <property type="match status" value="1"/>
</dbReference>
<organism evidence="7 8">
    <name type="scientific">Kibdelosporangium philippinense</name>
    <dbReference type="NCBI Taxonomy" id="211113"/>
    <lineage>
        <taxon>Bacteria</taxon>
        <taxon>Bacillati</taxon>
        <taxon>Actinomycetota</taxon>
        <taxon>Actinomycetes</taxon>
        <taxon>Pseudonocardiales</taxon>
        <taxon>Pseudonocardiaceae</taxon>
        <taxon>Kibdelosporangium</taxon>
    </lineage>
</organism>
<keyword evidence="8" id="KW-1185">Reference proteome</keyword>
<comment type="caution">
    <text evidence="7">The sequence shown here is derived from an EMBL/GenBank/DDBJ whole genome shotgun (WGS) entry which is preliminary data.</text>
</comment>
<feature type="chain" id="PRO_5046978075" evidence="6">
    <location>
        <begin position="29"/>
        <end position="415"/>
    </location>
</feature>
<dbReference type="Proteomes" id="UP001521150">
    <property type="component" value="Unassembled WGS sequence"/>
</dbReference>
<dbReference type="InterPro" id="IPR043504">
    <property type="entry name" value="Peptidase_S1_PA_chymotrypsin"/>
</dbReference>
<reference evidence="7 8" key="1">
    <citation type="submission" date="2021-12" db="EMBL/GenBank/DDBJ databases">
        <title>Genome sequence of Kibdelosporangium philippinense ATCC 49844.</title>
        <authorList>
            <person name="Fedorov E.A."/>
            <person name="Omeragic M."/>
            <person name="Shalygina K.F."/>
            <person name="Maclea K.S."/>
        </authorList>
    </citation>
    <scope>NUCLEOTIDE SEQUENCE [LARGE SCALE GENOMIC DNA]</scope>
    <source>
        <strain evidence="7 8">ATCC 49844</strain>
    </source>
</reference>
<dbReference type="RefSeq" id="WP_233723246.1">
    <property type="nucleotide sequence ID" value="NZ_JAJVCN010000001.1"/>
</dbReference>